<organism evidence="5 6">
    <name type="scientific">Mola mola</name>
    <name type="common">Ocean sunfish</name>
    <name type="synonym">Tetraodon mola</name>
    <dbReference type="NCBI Taxonomy" id="94237"/>
    <lineage>
        <taxon>Eukaryota</taxon>
        <taxon>Metazoa</taxon>
        <taxon>Chordata</taxon>
        <taxon>Craniata</taxon>
        <taxon>Vertebrata</taxon>
        <taxon>Euteleostomi</taxon>
        <taxon>Actinopterygii</taxon>
        <taxon>Neopterygii</taxon>
        <taxon>Teleostei</taxon>
        <taxon>Neoteleostei</taxon>
        <taxon>Acanthomorphata</taxon>
        <taxon>Eupercaria</taxon>
        <taxon>Tetraodontiformes</taxon>
        <taxon>Molidae</taxon>
        <taxon>Mola</taxon>
    </lineage>
</organism>
<evidence type="ECO:0000256" key="2">
    <source>
        <dbReference type="ARBA" id="ARBA00022786"/>
    </source>
</evidence>
<dbReference type="PROSITE" id="PS50237">
    <property type="entry name" value="HECT"/>
    <property type="match status" value="1"/>
</dbReference>
<evidence type="ECO:0000259" key="4">
    <source>
        <dbReference type="PROSITE" id="PS50237"/>
    </source>
</evidence>
<dbReference type="Pfam" id="PF00632">
    <property type="entry name" value="HECT"/>
    <property type="match status" value="1"/>
</dbReference>
<name>A0A3Q3VX08_MOLML</name>
<dbReference type="Gene3D" id="3.30.2410.10">
    <property type="entry name" value="Hect, E3 ligase catalytic domain"/>
    <property type="match status" value="1"/>
</dbReference>
<feature type="active site" description="Glycyl thioester intermediate" evidence="3">
    <location>
        <position position="48"/>
    </location>
</feature>
<dbReference type="InterPro" id="IPR035983">
    <property type="entry name" value="Hect_E3_ubiquitin_ligase"/>
</dbReference>
<protein>
    <recommendedName>
        <fullName evidence="4">HECT domain-containing protein</fullName>
    </recommendedName>
</protein>
<evidence type="ECO:0000256" key="3">
    <source>
        <dbReference type="PROSITE-ProRule" id="PRU00104"/>
    </source>
</evidence>
<evidence type="ECO:0000313" key="6">
    <source>
        <dbReference type="Proteomes" id="UP000261620"/>
    </source>
</evidence>
<dbReference type="AlphaFoldDB" id="A0A3Q3VX08"/>
<proteinExistence type="predicted"/>
<keyword evidence="6" id="KW-1185">Reference proteome</keyword>
<keyword evidence="1" id="KW-0808">Transferase</keyword>
<reference evidence="5" key="1">
    <citation type="submission" date="2025-08" db="UniProtKB">
        <authorList>
            <consortium name="Ensembl"/>
        </authorList>
    </citation>
    <scope>IDENTIFICATION</scope>
</reference>
<keyword evidence="2 3" id="KW-0833">Ubl conjugation pathway</keyword>
<dbReference type="GO" id="GO:0004842">
    <property type="term" value="F:ubiquitin-protein transferase activity"/>
    <property type="evidence" value="ECO:0007669"/>
    <property type="project" value="InterPro"/>
</dbReference>
<sequence length="79" mass="9468">RSMTAFITLLTFWDPMRPIRGMEKIKMTVRVKQEDQSYDQYYPETHTCFSMLDLPLYSTKEIMKNKLTEALSNNKRNNK</sequence>
<evidence type="ECO:0000256" key="1">
    <source>
        <dbReference type="ARBA" id="ARBA00022679"/>
    </source>
</evidence>
<dbReference type="InterPro" id="IPR000569">
    <property type="entry name" value="HECT_dom"/>
</dbReference>
<reference evidence="5" key="2">
    <citation type="submission" date="2025-09" db="UniProtKB">
        <authorList>
            <consortium name="Ensembl"/>
        </authorList>
    </citation>
    <scope>IDENTIFICATION</scope>
</reference>
<dbReference type="SUPFAM" id="SSF56204">
    <property type="entry name" value="Hect, E3 ligase catalytic domain"/>
    <property type="match status" value="1"/>
</dbReference>
<dbReference type="Proteomes" id="UP000261620">
    <property type="component" value="Unplaced"/>
</dbReference>
<feature type="domain" description="HECT" evidence="4">
    <location>
        <begin position="18"/>
        <end position="79"/>
    </location>
</feature>
<dbReference type="Ensembl" id="ENSMMOT00000000691.1">
    <property type="protein sequence ID" value="ENSMMOP00000000679.1"/>
    <property type="gene ID" value="ENSMMOG00000000592.1"/>
</dbReference>
<evidence type="ECO:0000313" key="5">
    <source>
        <dbReference type="Ensembl" id="ENSMMOP00000000679.1"/>
    </source>
</evidence>
<accession>A0A3Q3VX08</accession>